<dbReference type="AlphaFoldDB" id="A0A7Z0EAH9"/>
<dbReference type="SUPFAM" id="SSF109854">
    <property type="entry name" value="DinB/YfiT-like putative metalloenzymes"/>
    <property type="match status" value="1"/>
</dbReference>
<dbReference type="PANTHER" id="PTHR40758:SF1">
    <property type="entry name" value="CONSERVED PROTEIN"/>
    <property type="match status" value="1"/>
</dbReference>
<organism evidence="2 3">
    <name type="scientific">Nesterenkonia sandarakina</name>
    <dbReference type="NCBI Taxonomy" id="272918"/>
    <lineage>
        <taxon>Bacteria</taxon>
        <taxon>Bacillati</taxon>
        <taxon>Actinomycetota</taxon>
        <taxon>Actinomycetes</taxon>
        <taxon>Micrococcales</taxon>
        <taxon>Micrococcaceae</taxon>
        <taxon>Nesterenkonia</taxon>
    </lineage>
</organism>
<dbReference type="InterPro" id="IPR034660">
    <property type="entry name" value="DinB/YfiT-like"/>
</dbReference>
<protein>
    <submittedName>
        <fullName evidence="2">Uncharacterized protein (TIGR03083 family)</fullName>
    </submittedName>
</protein>
<sequence length="245" mass="26046">MVDDEPTASRGLPLAQLAELQRAFESALAGADPESPVPSCGRWSVRELAEHLGSVHVWAAGKVLGERMERPGAAAARDGASEDCSLATRYRAEAELLRTTLSSVPPDQPCQTFTGLGPASFWQRRQIHETLIHLWDLSQALGSASPEVQPAVWEDCVAKVVEVLHPRQLRLGRAEDPQDSLLLVSEGSGRQWRVPAGSSAEPAAVLRACGAELALLLWGRLEETGLTVSGDARAAAGVLAGPLTP</sequence>
<evidence type="ECO:0000313" key="2">
    <source>
        <dbReference type="EMBL" id="NYJ18056.1"/>
    </source>
</evidence>
<evidence type="ECO:0000259" key="1">
    <source>
        <dbReference type="Pfam" id="PF11716"/>
    </source>
</evidence>
<comment type="caution">
    <text evidence="2">The sequence shown here is derived from an EMBL/GenBank/DDBJ whole genome shotgun (WGS) entry which is preliminary data.</text>
</comment>
<feature type="domain" description="Mycothiol-dependent maleylpyruvate isomerase metal-binding" evidence="1">
    <location>
        <begin position="17"/>
        <end position="137"/>
    </location>
</feature>
<dbReference type="GO" id="GO:0046872">
    <property type="term" value="F:metal ion binding"/>
    <property type="evidence" value="ECO:0007669"/>
    <property type="project" value="InterPro"/>
</dbReference>
<name>A0A7Z0EAH9_9MICC</name>
<evidence type="ECO:0000313" key="3">
    <source>
        <dbReference type="Proteomes" id="UP000560069"/>
    </source>
</evidence>
<dbReference type="InterPro" id="IPR017517">
    <property type="entry name" value="Maleyloyr_isom"/>
</dbReference>
<dbReference type="EMBL" id="JACCFQ010000001">
    <property type="protein sequence ID" value="NYJ18056.1"/>
    <property type="molecule type" value="Genomic_DNA"/>
</dbReference>
<dbReference type="RefSeq" id="WP_179442738.1">
    <property type="nucleotide sequence ID" value="NZ_BAAALK010000007.1"/>
</dbReference>
<dbReference type="Proteomes" id="UP000560069">
    <property type="component" value="Unassembled WGS sequence"/>
</dbReference>
<reference evidence="2 3" key="1">
    <citation type="submission" date="2020-07" db="EMBL/GenBank/DDBJ databases">
        <title>Sequencing the genomes of 1000 actinobacteria strains.</title>
        <authorList>
            <person name="Klenk H.-P."/>
        </authorList>
    </citation>
    <scope>NUCLEOTIDE SEQUENCE [LARGE SCALE GENOMIC DNA]</scope>
    <source>
        <strain evidence="2 3">DSM 15664</strain>
    </source>
</reference>
<dbReference type="PANTHER" id="PTHR40758">
    <property type="entry name" value="CONSERVED PROTEIN"/>
    <property type="match status" value="1"/>
</dbReference>
<proteinExistence type="predicted"/>
<dbReference type="Pfam" id="PF11716">
    <property type="entry name" value="MDMPI_N"/>
    <property type="match status" value="1"/>
</dbReference>
<gene>
    <name evidence="2" type="ORF">HNR11_002590</name>
</gene>
<dbReference type="InterPro" id="IPR024344">
    <property type="entry name" value="MDMPI_metal-binding"/>
</dbReference>
<keyword evidence="3" id="KW-1185">Reference proteome</keyword>
<dbReference type="GO" id="GO:0005886">
    <property type="term" value="C:plasma membrane"/>
    <property type="evidence" value="ECO:0007669"/>
    <property type="project" value="TreeGrafter"/>
</dbReference>
<dbReference type="NCBIfam" id="TIGR03083">
    <property type="entry name" value="maleylpyruvate isomerase family mycothiol-dependent enzyme"/>
    <property type="match status" value="1"/>
</dbReference>
<accession>A0A7Z0EAH9</accession>